<dbReference type="InterPro" id="IPR003595">
    <property type="entry name" value="Tyr_Pase_cat"/>
</dbReference>
<protein>
    <submittedName>
        <fullName evidence="7">Myotubularin-related protein 6-like</fullName>
    </submittedName>
</protein>
<dbReference type="PANTHER" id="PTHR10807">
    <property type="entry name" value="MYOTUBULARIN-RELATED"/>
    <property type="match status" value="1"/>
</dbReference>
<dbReference type="GO" id="GO:0046856">
    <property type="term" value="P:phosphatidylinositol dephosphorylation"/>
    <property type="evidence" value="ECO:0007669"/>
    <property type="project" value="TreeGrafter"/>
</dbReference>
<evidence type="ECO:0000256" key="3">
    <source>
        <dbReference type="PIRSR" id="PIRSR630564-1"/>
    </source>
</evidence>
<dbReference type="PROSITE" id="PS00383">
    <property type="entry name" value="TYR_PHOSPHATASE_1"/>
    <property type="match status" value="1"/>
</dbReference>
<dbReference type="STRING" id="418985.A0A1V9XN12"/>
<dbReference type="InterPro" id="IPR010569">
    <property type="entry name" value="Myotubularin-like_Pase_dom"/>
</dbReference>
<dbReference type="OrthoDB" id="271628at2759"/>
<dbReference type="SMART" id="SM00404">
    <property type="entry name" value="PTPc_motif"/>
    <property type="match status" value="1"/>
</dbReference>
<dbReference type="InterPro" id="IPR016130">
    <property type="entry name" value="Tyr_Pase_AS"/>
</dbReference>
<keyword evidence="2" id="KW-0443">Lipid metabolism</keyword>
<dbReference type="InterPro" id="IPR030564">
    <property type="entry name" value="Myotubularin"/>
</dbReference>
<feature type="non-terminal residue" evidence="7">
    <location>
        <position position="371"/>
    </location>
</feature>
<gene>
    <name evidence="7" type="ORF">BIW11_08794</name>
</gene>
<evidence type="ECO:0000256" key="5">
    <source>
        <dbReference type="SAM" id="MobiDB-lite"/>
    </source>
</evidence>
<dbReference type="EMBL" id="MNPL01007241">
    <property type="protein sequence ID" value="OQR74866.1"/>
    <property type="molecule type" value="Genomic_DNA"/>
</dbReference>
<dbReference type="Proteomes" id="UP000192247">
    <property type="component" value="Unassembled WGS sequence"/>
</dbReference>
<dbReference type="InParanoid" id="A0A1V9XN12"/>
<evidence type="ECO:0000256" key="4">
    <source>
        <dbReference type="PIRSR" id="PIRSR630564-2"/>
    </source>
</evidence>
<evidence type="ECO:0000259" key="6">
    <source>
        <dbReference type="PROSITE" id="PS51339"/>
    </source>
</evidence>
<dbReference type="SUPFAM" id="SSF52799">
    <property type="entry name" value="(Phosphotyrosine protein) phosphatases II"/>
    <property type="match status" value="1"/>
</dbReference>
<organism evidence="7 8">
    <name type="scientific">Tropilaelaps mercedesae</name>
    <dbReference type="NCBI Taxonomy" id="418985"/>
    <lineage>
        <taxon>Eukaryota</taxon>
        <taxon>Metazoa</taxon>
        <taxon>Ecdysozoa</taxon>
        <taxon>Arthropoda</taxon>
        <taxon>Chelicerata</taxon>
        <taxon>Arachnida</taxon>
        <taxon>Acari</taxon>
        <taxon>Parasitiformes</taxon>
        <taxon>Mesostigmata</taxon>
        <taxon>Gamasina</taxon>
        <taxon>Dermanyssoidea</taxon>
        <taxon>Laelapidae</taxon>
        <taxon>Tropilaelaps</taxon>
    </lineage>
</organism>
<dbReference type="PROSITE" id="PS51339">
    <property type="entry name" value="PPASE_MYOTUBULARIN"/>
    <property type="match status" value="1"/>
</dbReference>
<evidence type="ECO:0000313" key="8">
    <source>
        <dbReference type="Proteomes" id="UP000192247"/>
    </source>
</evidence>
<feature type="active site" description="Phosphocysteine intermediate" evidence="3">
    <location>
        <position position="86"/>
    </location>
</feature>
<name>A0A1V9XN12_9ACAR</name>
<accession>A0A1V9XN12</accession>
<keyword evidence="8" id="KW-1185">Reference proteome</keyword>
<comment type="similarity">
    <text evidence="1">Belongs to the protein-tyrosine phosphatase family. Non-receptor class myotubularin subfamily.</text>
</comment>
<feature type="binding site" evidence="4">
    <location>
        <begin position="24"/>
        <end position="25"/>
    </location>
    <ligand>
        <name>substrate</name>
    </ligand>
</feature>
<dbReference type="GO" id="GO:0106018">
    <property type="term" value="F:phosphatidylinositol-3,5-bisphosphate phosphatase activity"/>
    <property type="evidence" value="ECO:0007669"/>
    <property type="project" value="TreeGrafter"/>
</dbReference>
<evidence type="ECO:0000313" key="7">
    <source>
        <dbReference type="EMBL" id="OQR74866.1"/>
    </source>
</evidence>
<reference evidence="7 8" key="1">
    <citation type="journal article" date="2017" name="Gigascience">
        <title>Draft genome of the honey bee ectoparasitic mite, Tropilaelaps mercedesae, is shaped by the parasitic life history.</title>
        <authorList>
            <person name="Dong X."/>
            <person name="Armstrong S.D."/>
            <person name="Xia D."/>
            <person name="Makepeace B.L."/>
            <person name="Darby A.C."/>
            <person name="Kadowaki T."/>
        </authorList>
    </citation>
    <scope>NUCLEOTIDE SEQUENCE [LARGE SCALE GENOMIC DNA]</scope>
    <source>
        <strain evidence="7">Wuxi-XJTLU</strain>
    </source>
</reference>
<proteinExistence type="inferred from homology"/>
<evidence type="ECO:0000256" key="2">
    <source>
        <dbReference type="ARBA" id="ARBA00023098"/>
    </source>
</evidence>
<dbReference type="PANTHER" id="PTHR10807:SF8">
    <property type="entry name" value="PHOSPHATIDYLINOSITOL-3-PHOSPHATE PHOSPHATASE"/>
    <property type="match status" value="1"/>
</dbReference>
<dbReference type="Pfam" id="PF06602">
    <property type="entry name" value="Myotub-related"/>
    <property type="match status" value="1"/>
</dbReference>
<dbReference type="GO" id="GO:0005737">
    <property type="term" value="C:cytoplasm"/>
    <property type="evidence" value="ECO:0007669"/>
    <property type="project" value="TreeGrafter"/>
</dbReference>
<sequence length="371" mass="42602">MAGKGFESEVFYEKAKFQFFGIENIHVMRASLQKLLEAAEMRTPNHGAFLAMVESSGWLKHIRAVLETAYFVARQIDYGISVVVHCSDGWDRTAQTCALASLLLDPFYRTFKGFQVLIEKDWLSFGHKFMDRCGFIQGDPKEVAPIFTQFVEGVWQLTQQFPSSFEFNERFLITLHDHVYSAQFGTFIGNCECDRRNLKLTRTTYSLWGYLANNSHAYRNPLYRPDLDGGGFLDPSLNPQAIRYWRGMYNRFELGVHPREQTGDLLAALRYHSTSMRDHADYLRQQIGVLKRELGDLAQAAYSLEIDRENVRSKKVDERSPCKKGDIGEESKDKENQKEIINYSNISHPLAALDEHGNTAYCNNVNNINDC</sequence>
<dbReference type="GO" id="GO:0004438">
    <property type="term" value="F:phosphatidylinositol-3-phosphate phosphatase activity"/>
    <property type="evidence" value="ECO:0007669"/>
    <property type="project" value="TreeGrafter"/>
</dbReference>
<dbReference type="InterPro" id="IPR029021">
    <property type="entry name" value="Prot-tyrosine_phosphatase-like"/>
</dbReference>
<comment type="caution">
    <text evidence="7">The sequence shown here is derived from an EMBL/GenBank/DDBJ whole genome shotgun (WGS) entry which is preliminary data.</text>
</comment>
<feature type="binding site" evidence="4">
    <location>
        <begin position="86"/>
        <end position="92"/>
    </location>
    <ligand>
        <name>substrate</name>
    </ligand>
</feature>
<feature type="region of interest" description="Disordered" evidence="5">
    <location>
        <begin position="313"/>
        <end position="338"/>
    </location>
</feature>
<dbReference type="AlphaFoldDB" id="A0A1V9XN12"/>
<feature type="domain" description="Myotubularin phosphatase" evidence="6">
    <location>
        <begin position="1"/>
        <end position="249"/>
    </location>
</feature>
<evidence type="ECO:0000256" key="1">
    <source>
        <dbReference type="ARBA" id="ARBA00007471"/>
    </source>
</evidence>